<evidence type="ECO:0000256" key="2">
    <source>
        <dbReference type="SAM" id="MobiDB-lite"/>
    </source>
</evidence>
<accession>A0AAD5S2B9</accession>
<evidence type="ECO:0000256" key="1">
    <source>
        <dbReference type="SAM" id="Coils"/>
    </source>
</evidence>
<feature type="region of interest" description="Disordered" evidence="2">
    <location>
        <begin position="208"/>
        <end position="233"/>
    </location>
</feature>
<feature type="compositionally biased region" description="Polar residues" evidence="2">
    <location>
        <begin position="26"/>
        <end position="46"/>
    </location>
</feature>
<feature type="coiled-coil region" evidence="1">
    <location>
        <begin position="284"/>
        <end position="311"/>
    </location>
</feature>
<reference evidence="3" key="1">
    <citation type="submission" date="2020-05" db="EMBL/GenBank/DDBJ databases">
        <title>Phylogenomic resolution of chytrid fungi.</title>
        <authorList>
            <person name="Stajich J.E."/>
            <person name="Amses K."/>
            <person name="Simmons R."/>
            <person name="Seto K."/>
            <person name="Myers J."/>
            <person name="Bonds A."/>
            <person name="Quandt C.A."/>
            <person name="Barry K."/>
            <person name="Liu P."/>
            <person name="Grigoriev I."/>
            <person name="Longcore J.E."/>
            <person name="James T.Y."/>
        </authorList>
    </citation>
    <scope>NUCLEOTIDE SEQUENCE</scope>
    <source>
        <strain evidence="3">JEL0318</strain>
    </source>
</reference>
<keyword evidence="4" id="KW-1185">Reference proteome</keyword>
<dbReference type="Proteomes" id="UP001212841">
    <property type="component" value="Unassembled WGS sequence"/>
</dbReference>
<feature type="compositionally biased region" description="Pro residues" evidence="2">
    <location>
        <begin position="211"/>
        <end position="220"/>
    </location>
</feature>
<protein>
    <submittedName>
        <fullName evidence="3">Uncharacterized protein</fullName>
    </submittedName>
</protein>
<keyword evidence="1" id="KW-0175">Coiled coil</keyword>
<organism evidence="3 4">
    <name type="scientific">Rhizophlyctis rosea</name>
    <dbReference type="NCBI Taxonomy" id="64517"/>
    <lineage>
        <taxon>Eukaryota</taxon>
        <taxon>Fungi</taxon>
        <taxon>Fungi incertae sedis</taxon>
        <taxon>Chytridiomycota</taxon>
        <taxon>Chytridiomycota incertae sedis</taxon>
        <taxon>Chytridiomycetes</taxon>
        <taxon>Rhizophlyctidales</taxon>
        <taxon>Rhizophlyctidaceae</taxon>
        <taxon>Rhizophlyctis</taxon>
    </lineage>
</organism>
<proteinExistence type="predicted"/>
<feature type="region of interest" description="Disordered" evidence="2">
    <location>
        <begin position="19"/>
        <end position="165"/>
    </location>
</feature>
<feature type="compositionally biased region" description="Gly residues" evidence="2">
    <location>
        <begin position="107"/>
        <end position="125"/>
    </location>
</feature>
<gene>
    <name evidence="3" type="ORF">HK097_003672</name>
</gene>
<evidence type="ECO:0000313" key="4">
    <source>
        <dbReference type="Proteomes" id="UP001212841"/>
    </source>
</evidence>
<dbReference type="EMBL" id="JADGJD010001888">
    <property type="protein sequence ID" value="KAJ3036926.1"/>
    <property type="molecule type" value="Genomic_DNA"/>
</dbReference>
<name>A0AAD5S2B9_9FUNG</name>
<dbReference type="AlphaFoldDB" id="A0AAD5S2B9"/>
<feature type="compositionally biased region" description="Low complexity" evidence="2">
    <location>
        <begin position="142"/>
        <end position="165"/>
    </location>
</feature>
<comment type="caution">
    <text evidence="3">The sequence shown here is derived from an EMBL/GenBank/DDBJ whole genome shotgun (WGS) entry which is preliminary data.</text>
</comment>
<evidence type="ECO:0000313" key="3">
    <source>
        <dbReference type="EMBL" id="KAJ3036926.1"/>
    </source>
</evidence>
<sequence length="350" mass="38057">MATPMEITDQLGMSLDEIIKTKKTKPQNVNRSKNNLSAPHNQTSQKRAAKLNESKQRAQTARAAQHNQRRGFHAPPAQPQPVRQNPKPAPPQPKAGRNARRAAAGNVNGGGGGIQARLGPAGGGIHSRVGGRVDESAKKKQQQQQQQQPQQQHLKQNQQKKNAAAVNAKNIRVTIVNDQAFVSPPSWSREIPSGISPAQRVRPVHEVYNTPPAPYIPPRPGNNIPGGDMQNRENNKRKADKVLASGEKSDASIAAQFYRKDDPQLIHLRAAAHLETKKTWLAQEKVLKAQNEEQAKRIVSLEEQISDAKDGEALLVGYHSALSELVVSGFGGVLRGESLGLLRAGEGEDL</sequence>